<sequence>MRFTLIFLIFLAALFSTQTKAEGNACNNANVFSNIINEVCWSCFLPVRLMGVGPKPNGAAPDQSICACNDALGIPEFGYQLGFWQPSRLVEHVRVPWCAPALGGVRLQDDLFSLSTGVDVKSSGGADLATYQYHYYSYPLFAMLEILYLPKCGGEYTDFDLMYLSEIDPTWNNDLLSILLSPEAFIFANPIAKAWCTAGCAAITAGDVQESTYGCAGCDGSLYPFTGNVYHGESGPRVTSLLTQRVLASLHRKGLARKTIGEDAMCKPEFWPMIPKSQYKLSMLHPVAEADRNSPNGKCCHPLGESEHKWSTAAGGRTIPGLEDYLYLLWRFNDCCVISSGINAPSE</sequence>
<dbReference type="Pfam" id="PF06834">
    <property type="entry name" value="TraU"/>
    <property type="match status" value="1"/>
</dbReference>
<organism evidence="2 3">
    <name type="scientific">Pseudoalteromonas lipolytica</name>
    <dbReference type="NCBI Taxonomy" id="570156"/>
    <lineage>
        <taxon>Bacteria</taxon>
        <taxon>Pseudomonadati</taxon>
        <taxon>Pseudomonadota</taxon>
        <taxon>Gammaproteobacteria</taxon>
        <taxon>Alteromonadales</taxon>
        <taxon>Pseudoalteromonadaceae</taxon>
        <taxon>Pseudoalteromonas</taxon>
    </lineage>
</organism>
<geneLocation type="plasmid" evidence="2 3">
    <name>unnamed2</name>
</geneLocation>
<feature type="chain" id="PRO_5041987475" evidence="1">
    <location>
        <begin position="22"/>
        <end position="347"/>
    </location>
</feature>
<dbReference type="KEGG" id="pdj:D0907_20565"/>
<dbReference type="GeneID" id="99507872"/>
<keyword evidence="1" id="KW-0732">Signal</keyword>
<evidence type="ECO:0000313" key="3">
    <source>
        <dbReference type="Proteomes" id="UP000264605"/>
    </source>
</evidence>
<evidence type="ECO:0000313" key="2">
    <source>
        <dbReference type="EMBL" id="AXV67725.1"/>
    </source>
</evidence>
<dbReference type="InterPro" id="IPR009649">
    <property type="entry name" value="TraU"/>
</dbReference>
<dbReference type="AlphaFoldDB" id="A0AAD0S3W4"/>
<feature type="signal peptide" evidence="1">
    <location>
        <begin position="1"/>
        <end position="21"/>
    </location>
</feature>
<reference evidence="2 3" key="1">
    <citation type="submission" date="2018-08" db="EMBL/GenBank/DDBJ databases">
        <title>Draft genome sequence of Pseudoalteromonas donghaensis HJ51.</title>
        <authorList>
            <person name="Oh J."/>
            <person name="Roh D."/>
        </authorList>
    </citation>
    <scope>NUCLEOTIDE SEQUENCE [LARGE SCALE GENOMIC DNA]</scope>
    <source>
        <strain evidence="2 3">HJ51</strain>
        <plasmid evidence="2 3">unnamed2</plasmid>
    </source>
</reference>
<proteinExistence type="predicted"/>
<dbReference type="EMBL" id="CP032092">
    <property type="protein sequence ID" value="AXV67725.1"/>
    <property type="molecule type" value="Genomic_DNA"/>
</dbReference>
<evidence type="ECO:0000256" key="1">
    <source>
        <dbReference type="SAM" id="SignalP"/>
    </source>
</evidence>
<dbReference type="RefSeq" id="WP_118845559.1">
    <property type="nucleotide sequence ID" value="NZ_CP032092.1"/>
</dbReference>
<dbReference type="Proteomes" id="UP000264605">
    <property type="component" value="Plasmid unnamed2"/>
</dbReference>
<gene>
    <name evidence="2" type="ORF">D0907_20565</name>
</gene>
<accession>A0AAD0S3W4</accession>
<keyword evidence="2" id="KW-0614">Plasmid</keyword>
<name>A0AAD0S3W4_9GAMM</name>
<protein>
    <submittedName>
        <fullName evidence="2">Plasmid transfer protein</fullName>
    </submittedName>
</protein>